<evidence type="ECO:0000256" key="10">
    <source>
        <dbReference type="ARBA" id="ARBA00023211"/>
    </source>
</evidence>
<dbReference type="GO" id="GO:0043571">
    <property type="term" value="P:maintenance of CRISPR repeat elements"/>
    <property type="evidence" value="ECO:0007669"/>
    <property type="project" value="UniProtKB-UniRule"/>
</dbReference>
<comment type="caution">
    <text evidence="12">Lacks conserved residue(s) required for the propagation of feature annotation.</text>
</comment>
<dbReference type="InterPro" id="IPR033114">
    <property type="entry name" value="HNH_CAS9"/>
</dbReference>
<keyword evidence="10" id="KW-0464">Manganese</keyword>
<evidence type="ECO:0000256" key="6">
    <source>
        <dbReference type="ARBA" id="ARBA00022842"/>
    </source>
</evidence>
<feature type="domain" description="HNH Cas9-type" evidence="13">
    <location>
        <begin position="560"/>
        <end position="722"/>
    </location>
</feature>
<evidence type="ECO:0000259" key="13">
    <source>
        <dbReference type="PROSITE" id="PS51749"/>
    </source>
</evidence>
<dbReference type="InterPro" id="IPR028629">
    <property type="entry name" value="Cas9"/>
</dbReference>
<protein>
    <recommendedName>
        <fullName evidence="12">CRISPR-associated endonuclease Cas9</fullName>
        <ecNumber evidence="12">3.1.-.-</ecNumber>
    </recommendedName>
</protein>
<evidence type="ECO:0000256" key="7">
    <source>
        <dbReference type="ARBA" id="ARBA00022884"/>
    </source>
</evidence>
<evidence type="ECO:0000313" key="15">
    <source>
        <dbReference type="Proteomes" id="UP000185678"/>
    </source>
</evidence>
<dbReference type="InterPro" id="IPR041383">
    <property type="entry name" value="RuvC_III"/>
</dbReference>
<dbReference type="InterPro" id="IPR040619">
    <property type="entry name" value="Cas9_alpha-helical_lobe"/>
</dbReference>
<keyword evidence="6" id="KW-0460">Magnesium</keyword>
<name>A0A1N7IX34_9PROT</name>
<gene>
    <name evidence="12" type="primary">cas9</name>
    <name evidence="14" type="ORF">SAMN05421779_101705</name>
</gene>
<dbReference type="AlphaFoldDB" id="A0A1N7IX34"/>
<dbReference type="HAMAP" id="MF_01480">
    <property type="entry name" value="Cas9"/>
    <property type="match status" value="1"/>
</dbReference>
<dbReference type="Pfam" id="PF13395">
    <property type="entry name" value="HNH_4"/>
    <property type="match status" value="1"/>
</dbReference>
<keyword evidence="9 12" id="KW-0238">DNA-binding</keyword>
<dbReference type="EMBL" id="FTOA01000001">
    <property type="protein sequence ID" value="SIS41629.1"/>
    <property type="molecule type" value="Genomic_DNA"/>
</dbReference>
<feature type="active site" description="Proton acceptor for HNH nuclease domain" evidence="12">
    <location>
        <position position="638"/>
    </location>
</feature>
<evidence type="ECO:0000313" key="14">
    <source>
        <dbReference type="EMBL" id="SIS41629.1"/>
    </source>
</evidence>
<accession>A0A1N7IX34</accession>
<dbReference type="GO" id="GO:0004519">
    <property type="term" value="F:endonuclease activity"/>
    <property type="evidence" value="ECO:0007669"/>
    <property type="project" value="UniProtKB-UniRule"/>
</dbReference>
<dbReference type="PROSITE" id="PS51749">
    <property type="entry name" value="HNH_CAS9"/>
    <property type="match status" value="1"/>
</dbReference>
<dbReference type="NCBIfam" id="TIGR01865">
    <property type="entry name" value="cas_Csn1"/>
    <property type="match status" value="1"/>
</dbReference>
<evidence type="ECO:0000256" key="2">
    <source>
        <dbReference type="ARBA" id="ARBA00022722"/>
    </source>
</evidence>
<comment type="similarity">
    <text evidence="12">Belongs to the CRISPR-associated Cas9 family.</text>
</comment>
<proteinExistence type="inferred from homology"/>
<dbReference type="InterPro" id="IPR036397">
    <property type="entry name" value="RNaseH_sf"/>
</dbReference>
<dbReference type="Gene3D" id="3.30.420.10">
    <property type="entry name" value="Ribonuclease H-like superfamily/Ribonuclease H"/>
    <property type="match status" value="3"/>
</dbReference>
<keyword evidence="2 12" id="KW-0540">Nuclease</keyword>
<keyword evidence="3" id="KW-0479">Metal-binding</keyword>
<evidence type="ECO:0000256" key="4">
    <source>
        <dbReference type="ARBA" id="ARBA00022759"/>
    </source>
</evidence>
<evidence type="ECO:0000256" key="11">
    <source>
        <dbReference type="ARBA" id="ARBA00046380"/>
    </source>
</evidence>
<dbReference type="InterPro" id="IPR003615">
    <property type="entry name" value="HNH_nuc"/>
</dbReference>
<reference evidence="14 15" key="1">
    <citation type="submission" date="2017-01" db="EMBL/GenBank/DDBJ databases">
        <authorList>
            <person name="Mah S.A."/>
            <person name="Swanson W.J."/>
            <person name="Moy G.W."/>
            <person name="Vacquier V.D."/>
        </authorList>
    </citation>
    <scope>NUCLEOTIDE SEQUENCE [LARGE SCALE GENOMIC DNA]</scope>
    <source>
        <strain evidence="14 15">DSM 11589</strain>
    </source>
</reference>
<keyword evidence="4 12" id="KW-0255">Endonuclease</keyword>
<organism evidence="14 15">
    <name type="scientific">Insolitispirillum peregrinum</name>
    <dbReference type="NCBI Taxonomy" id="80876"/>
    <lineage>
        <taxon>Bacteria</taxon>
        <taxon>Pseudomonadati</taxon>
        <taxon>Pseudomonadota</taxon>
        <taxon>Alphaproteobacteria</taxon>
        <taxon>Rhodospirillales</taxon>
        <taxon>Novispirillaceae</taxon>
        <taxon>Insolitispirillum</taxon>
    </lineage>
</organism>
<sequence>MWKLGLDLGTNSIGWCAFTFSEGHDPDWSDWRLTDAGVRIIPDGREPAADGRVGESLAVNRRQARGMRRNRDHGNNRIKALAKALIDYGLLPVESSQRSALLTESPYQLRALAVTTGHPLTAHQLGRVLLHLGVRRGFLSNRKTDKADDDATVFKQKISQLHRVLQYRVLTTADLEALPDDAPPAQTPWTLGEFLWQREQAGLMIRFRGEQGDLYPDRAMYRAEFDRIRAVQAPFHPSLTAADWDRLRDNHILFQHPLRPVKRGACSFYPQHPRTFRDTPIAQQFRISKELSILRVIMPDQSSQRLTAGQYRAIADVLGRQEKATFAGIRKLKGTDGTPLFPKESRFNIEDDRRKHLEGNRVATALRKSSKANILMPLWDTLPDNVLNDIFERLHNPVDSGRIMDDAALVGSLVRDFGLTNAAAHALMELPLGALTTSYSRQAMEDLLPIMATQGLDEYDAAVELLGEDEAKRRLAGFQASETLYERLPYYGEVLRGSLLGADPRKPEDSDPEGHYGKIGNPTVHIALNQVRKLVNELIDRFGEPPATIQVELSRDLKLPKVKREAISSQIAKNEKANKNRIDQWKVMTNGAEPTAADLRKIKLWEELARDEVARRCVFTGRVISAQHLVNGEVEVEHLLPRSRTLDDGMNNLTLSFRNANRLKGNRTPYEAFGLNQHAEQGIVWAEVLERAKGLSPAKAARFGASAMDDWEVGTNFIARQMTDTAFISRAARRYLTAVCEDVMPAPGRLTAMIRSQWRLNGLLSDDNQKNRNDHRHHTVDAFVIGLANRSMLQRVSSAMSHDREQVRLPDLPDPLRQALRDRLNSLAVSFKPDHGGSGAMFKKTAYGFVKTPDGHKPDYNLVTRKRLDDLSLDELDVIRDGQWRAQVREYLEANAQKPLSNDTERRRLLAEFGQKHGVRSIRILAKDQSVEPVKSAPYKGYAKGSYACCDVWSLPDGEPGNWKAGSFKWKGKFWSYGECSKGLPPSVTSGKPHPAAKFITRLFKDDVIALSEGGRDVLYRVVKLLASSKRIHMQPIVIAKSNGRSVTINELQKHHFRKASISPSGVVQVPS</sequence>
<comment type="function">
    <text evidence="12">CRISPR (clustered regularly interspaced short palindromic repeat) is an adaptive immune system that provides protection against mobile genetic elements (viruses, transposable elements and conjugative plasmids). CRISPR clusters contain spacers, sequences complementary to antecedent mobile elements, and target invading nucleic acids. CRISPR clusters are transcribed and processed into CRISPR RNA (crRNA). In type II CRISPR systems correct processing of pre-crRNA requires a trans-encoded small RNA (tracrRNA), endogenous ribonuclease 3 (rnc) and this protein. The tracrRNA serves as a guide for ribonuclease 3-aided processing of pre-crRNA. Subsequently Cas9/crRNA/tracrRNA endonucleolytically cleaves linear or circular dsDNA target complementary to the spacer; Cas9 is inactive in the absence of the 2 guide RNAs (gRNA). Cas9 recognizes the protospacer adjacent motif (PAM) in the CRISPR repeat sequences to help distinguish self versus nonself, as targets within the bacterial CRISPR locus do not have PAMs. PAM recognition is also required for catalytic activity.</text>
</comment>
<dbReference type="GO" id="GO:0003677">
    <property type="term" value="F:DNA binding"/>
    <property type="evidence" value="ECO:0007669"/>
    <property type="project" value="UniProtKB-UniRule"/>
</dbReference>
<dbReference type="GO" id="GO:0016787">
    <property type="term" value="F:hydrolase activity"/>
    <property type="evidence" value="ECO:0007669"/>
    <property type="project" value="UniProtKB-KW"/>
</dbReference>
<dbReference type="STRING" id="80876.SAMN05421779_101705"/>
<evidence type="ECO:0000256" key="5">
    <source>
        <dbReference type="ARBA" id="ARBA00022801"/>
    </source>
</evidence>
<evidence type="ECO:0000256" key="3">
    <source>
        <dbReference type="ARBA" id="ARBA00022723"/>
    </source>
</evidence>
<evidence type="ECO:0000256" key="9">
    <source>
        <dbReference type="ARBA" id="ARBA00023125"/>
    </source>
</evidence>
<dbReference type="EC" id="3.1.-.-" evidence="12"/>
<dbReference type="Proteomes" id="UP000185678">
    <property type="component" value="Unassembled WGS sequence"/>
</dbReference>
<keyword evidence="5 12" id="KW-0378">Hydrolase</keyword>
<dbReference type="GO" id="GO:0003723">
    <property type="term" value="F:RNA binding"/>
    <property type="evidence" value="ECO:0007669"/>
    <property type="project" value="UniProtKB-UniRule"/>
</dbReference>
<dbReference type="Pfam" id="PF18541">
    <property type="entry name" value="RuvC_III"/>
    <property type="match status" value="1"/>
</dbReference>
<dbReference type="GO" id="GO:0051607">
    <property type="term" value="P:defense response to virus"/>
    <property type="evidence" value="ECO:0007669"/>
    <property type="project" value="UniProtKB-UniRule"/>
</dbReference>
<evidence type="ECO:0000256" key="8">
    <source>
        <dbReference type="ARBA" id="ARBA00023118"/>
    </source>
</evidence>
<keyword evidence="15" id="KW-1185">Reference proteome</keyword>
<keyword evidence="8 12" id="KW-0051">Antiviral defense</keyword>
<evidence type="ECO:0000256" key="12">
    <source>
        <dbReference type="HAMAP-Rule" id="MF_01480"/>
    </source>
</evidence>
<keyword evidence="7 12" id="KW-0694">RNA-binding</keyword>
<comment type="cofactor">
    <cofactor evidence="1">
        <name>Mg(2+)</name>
        <dbReference type="ChEBI" id="CHEBI:18420"/>
    </cofactor>
</comment>
<comment type="domain">
    <text evidence="12">Has 2 endonuclease domains. The discontinuous RuvC-like domain cleaves the target DNA noncomplementary to crRNA while the HNH nuclease domain cleaves the target DNA complementary to crRNA.</text>
</comment>
<comment type="subunit">
    <text evidence="11 12">Monomer. Binds crRNA and tracrRNA.</text>
</comment>
<evidence type="ECO:0000256" key="1">
    <source>
        <dbReference type="ARBA" id="ARBA00001946"/>
    </source>
</evidence>
<dbReference type="Pfam" id="PF18470">
    <property type="entry name" value="Cas9_a"/>
    <property type="match status" value="1"/>
</dbReference>
<feature type="active site" description="For RuvC-like nuclease domain" evidence="12">
    <location>
        <position position="7"/>
    </location>
</feature>
<dbReference type="GO" id="GO:0046872">
    <property type="term" value="F:metal ion binding"/>
    <property type="evidence" value="ECO:0007669"/>
    <property type="project" value="UniProtKB-UniRule"/>
</dbReference>